<sequence length="82" mass="8993">MRNLDARYFTLLNNDLVAEPGSLRKVIEHMDEDEKVAASGLLYYLDKNLYSTGGWIDEVLVLGSICNGLTVGDCPAIVKSST</sequence>
<keyword evidence="2" id="KW-1185">Reference proteome</keyword>
<organism evidence="1 2">
    <name type="scientific">Thermogladius calderae (strain DSM 22663 / VKM B-2946 / 1633)</name>
    <dbReference type="NCBI Taxonomy" id="1184251"/>
    <lineage>
        <taxon>Archaea</taxon>
        <taxon>Thermoproteota</taxon>
        <taxon>Thermoprotei</taxon>
        <taxon>Desulfurococcales</taxon>
        <taxon>Desulfurococcaceae</taxon>
        <taxon>Thermogladius</taxon>
    </lineage>
</organism>
<dbReference type="STRING" id="1184251.TCELL_0182"/>
<protein>
    <submittedName>
        <fullName evidence="1">Glycosyl transferase family 2</fullName>
    </submittedName>
</protein>
<dbReference type="GO" id="GO:0016740">
    <property type="term" value="F:transferase activity"/>
    <property type="evidence" value="ECO:0007669"/>
    <property type="project" value="UniProtKB-KW"/>
</dbReference>
<name>I3TCW9_THEC1</name>
<dbReference type="InterPro" id="IPR029044">
    <property type="entry name" value="Nucleotide-diphossugar_trans"/>
</dbReference>
<gene>
    <name evidence="1" type="ordered locus">TCELL_0182</name>
</gene>
<accession>I3TCW9</accession>
<dbReference type="InParanoid" id="I3TCW9"/>
<evidence type="ECO:0000313" key="1">
    <source>
        <dbReference type="EMBL" id="AFK50607.1"/>
    </source>
</evidence>
<dbReference type="AlphaFoldDB" id="I3TCW9"/>
<reference evidence="1 2" key="1">
    <citation type="journal article" date="2012" name="J. Bacteriol.">
        <title>Complete genome sequence of the hyperthermophilic cellulolytic Crenarchaeon 'Thermogladius cellulolyticus' 1633.</title>
        <authorList>
            <person name="Mardanov A.V."/>
            <person name="Kochetkova T.V."/>
            <person name="Beletsky A.V."/>
            <person name="Bonch-Osmolovskaya E.A."/>
            <person name="Ravin N.V."/>
            <person name="Skryabin K.G."/>
        </authorList>
    </citation>
    <scope>NUCLEOTIDE SEQUENCE [LARGE SCALE GENOMIC DNA]</scope>
    <source>
        <strain evidence="2">DSM 22663 / VKM B-2946 / 1633</strain>
    </source>
</reference>
<proteinExistence type="predicted"/>
<dbReference type="Proteomes" id="UP000005270">
    <property type="component" value="Chromosome"/>
</dbReference>
<dbReference type="SUPFAM" id="SSF53448">
    <property type="entry name" value="Nucleotide-diphospho-sugar transferases"/>
    <property type="match status" value="1"/>
</dbReference>
<evidence type="ECO:0000313" key="2">
    <source>
        <dbReference type="Proteomes" id="UP000005270"/>
    </source>
</evidence>
<keyword evidence="1" id="KW-0808">Transferase</keyword>
<dbReference type="HOGENOM" id="CLU_2550454_0_0_2"/>
<dbReference type="EMBL" id="CP003531">
    <property type="protein sequence ID" value="AFK50607.1"/>
    <property type="molecule type" value="Genomic_DNA"/>
</dbReference>
<dbReference type="eggNOG" id="arCOG01383">
    <property type="taxonomic scope" value="Archaea"/>
</dbReference>
<dbReference type="Gene3D" id="3.90.550.10">
    <property type="entry name" value="Spore Coat Polysaccharide Biosynthesis Protein SpsA, Chain A"/>
    <property type="match status" value="1"/>
</dbReference>
<dbReference type="KEGG" id="thg:TCELL_0182"/>